<dbReference type="InterPro" id="IPR031304">
    <property type="entry name" value="SLT_2"/>
</dbReference>
<feature type="domain" description="Transglycosylase SLT" evidence="2">
    <location>
        <begin position="180"/>
        <end position="225"/>
    </location>
</feature>
<dbReference type="PANTHER" id="PTHR30163:SF8">
    <property type="entry name" value="LYTIC MUREIN TRANSGLYCOSYLASE"/>
    <property type="match status" value="1"/>
</dbReference>
<dbReference type="GO" id="GO:0008933">
    <property type="term" value="F:peptidoglycan lytic transglycosylase activity"/>
    <property type="evidence" value="ECO:0007669"/>
    <property type="project" value="TreeGrafter"/>
</dbReference>
<dbReference type="Gene3D" id="1.10.530.10">
    <property type="match status" value="1"/>
</dbReference>
<dbReference type="EMBL" id="SMKA01000139">
    <property type="protein sequence ID" value="TDC24515.1"/>
    <property type="molecule type" value="Genomic_DNA"/>
</dbReference>
<dbReference type="GO" id="GO:0009253">
    <property type="term" value="P:peptidoglycan catabolic process"/>
    <property type="evidence" value="ECO:0007669"/>
    <property type="project" value="TreeGrafter"/>
</dbReference>
<proteinExistence type="predicted"/>
<dbReference type="InterPro" id="IPR043426">
    <property type="entry name" value="MltB-like"/>
</dbReference>
<reference evidence="3 4" key="1">
    <citation type="submission" date="2019-03" db="EMBL/GenBank/DDBJ databases">
        <title>Draft genome sequences of novel Actinobacteria.</title>
        <authorList>
            <person name="Sahin N."/>
            <person name="Ay H."/>
            <person name="Saygin H."/>
        </authorList>
    </citation>
    <scope>NUCLEOTIDE SEQUENCE [LARGE SCALE GENOMIC DNA]</scope>
    <source>
        <strain evidence="3 4">JCM 30547</strain>
    </source>
</reference>
<comment type="caution">
    <text evidence="3">The sequence shown here is derived from an EMBL/GenBank/DDBJ whole genome shotgun (WGS) entry which is preliminary data.</text>
</comment>
<dbReference type="PANTHER" id="PTHR30163">
    <property type="entry name" value="MEMBRANE-BOUND LYTIC MUREIN TRANSGLYCOSYLASE B"/>
    <property type="match status" value="1"/>
</dbReference>
<dbReference type="CDD" id="cd13399">
    <property type="entry name" value="Slt35-like"/>
    <property type="match status" value="1"/>
</dbReference>
<dbReference type="OrthoDB" id="9796191at2"/>
<protein>
    <submittedName>
        <fullName evidence="3">Lytic murein transglycosylase</fullName>
    </submittedName>
</protein>
<evidence type="ECO:0000256" key="1">
    <source>
        <dbReference type="SAM" id="MobiDB-lite"/>
    </source>
</evidence>
<feature type="non-terminal residue" evidence="3">
    <location>
        <position position="331"/>
    </location>
</feature>
<evidence type="ECO:0000313" key="4">
    <source>
        <dbReference type="Proteomes" id="UP000295075"/>
    </source>
</evidence>
<dbReference type="SUPFAM" id="SSF53955">
    <property type="entry name" value="Lysozyme-like"/>
    <property type="match status" value="1"/>
</dbReference>
<gene>
    <name evidence="3" type="ORF">E1261_25965</name>
</gene>
<dbReference type="InterPro" id="IPR023346">
    <property type="entry name" value="Lysozyme-like_dom_sf"/>
</dbReference>
<feature type="compositionally biased region" description="Low complexity" evidence="1">
    <location>
        <begin position="297"/>
        <end position="308"/>
    </location>
</feature>
<keyword evidence="4" id="KW-1185">Reference proteome</keyword>
<sequence>MITRGETWRIKLIAGWACAAPLGLMALVVASGGGGTPSQLVVDSHALAGFIDLPADLPPGPGVDGQLPVLQPADVPETGTTEGTVQPIPGIAGDASGIPGTVLAAYQRVAEDIRVALPGCHLTWPLLAGIGKVESDHAGAGKVDAQGNTRGQILGPVLDGGPGMAAISDTDRGRYDGNTQWDRAVGPMQFIPGTWASFGADGNGDGVKNPHNVYDAARAAGNYLCWGGADLGDPQGLVRSVLRYNHSMEYVSTVLRWMQSYSRQTVQVPDGEGTILPPANDHQGNADKPVPTPTLPTQPTQPTVVTPPLVLPPPLEPPPSQPQSPKPPYQP</sequence>
<evidence type="ECO:0000259" key="2">
    <source>
        <dbReference type="Pfam" id="PF13406"/>
    </source>
</evidence>
<feature type="compositionally biased region" description="Pro residues" evidence="1">
    <location>
        <begin position="309"/>
        <end position="331"/>
    </location>
</feature>
<dbReference type="Proteomes" id="UP000295075">
    <property type="component" value="Unassembled WGS sequence"/>
</dbReference>
<organism evidence="3 4">
    <name type="scientific">Kribbella albertanoniae</name>
    <dbReference type="NCBI Taxonomy" id="1266829"/>
    <lineage>
        <taxon>Bacteria</taxon>
        <taxon>Bacillati</taxon>
        <taxon>Actinomycetota</taxon>
        <taxon>Actinomycetes</taxon>
        <taxon>Propionibacteriales</taxon>
        <taxon>Kribbellaceae</taxon>
        <taxon>Kribbella</taxon>
    </lineage>
</organism>
<dbReference type="AlphaFoldDB" id="A0A4V2XQ47"/>
<accession>A0A4V2XQ47</accession>
<name>A0A4V2XQ47_9ACTN</name>
<feature type="region of interest" description="Disordered" evidence="1">
    <location>
        <begin position="268"/>
        <end position="331"/>
    </location>
</feature>
<evidence type="ECO:0000313" key="3">
    <source>
        <dbReference type="EMBL" id="TDC24515.1"/>
    </source>
</evidence>
<dbReference type="Pfam" id="PF13406">
    <property type="entry name" value="SLT_2"/>
    <property type="match status" value="1"/>
</dbReference>
<dbReference type="RefSeq" id="WP_132410887.1">
    <property type="nucleotide sequence ID" value="NZ_SMKA01000139.1"/>
</dbReference>